<proteinExistence type="predicted"/>
<evidence type="ECO:0000313" key="2">
    <source>
        <dbReference type="Proteomes" id="UP000828941"/>
    </source>
</evidence>
<dbReference type="EMBL" id="CM039428">
    <property type="protein sequence ID" value="KAI4351879.1"/>
    <property type="molecule type" value="Genomic_DNA"/>
</dbReference>
<evidence type="ECO:0000313" key="1">
    <source>
        <dbReference type="EMBL" id="KAI4351879.1"/>
    </source>
</evidence>
<reference evidence="1 2" key="1">
    <citation type="journal article" date="2022" name="DNA Res.">
        <title>Chromosomal-level genome assembly of the orchid tree Bauhinia variegata (Leguminosae; Cercidoideae) supports the allotetraploid origin hypothesis of Bauhinia.</title>
        <authorList>
            <person name="Zhong Y."/>
            <person name="Chen Y."/>
            <person name="Zheng D."/>
            <person name="Pang J."/>
            <person name="Liu Y."/>
            <person name="Luo S."/>
            <person name="Meng S."/>
            <person name="Qian L."/>
            <person name="Wei D."/>
            <person name="Dai S."/>
            <person name="Zhou R."/>
        </authorList>
    </citation>
    <scope>NUCLEOTIDE SEQUENCE [LARGE SCALE GENOMIC DNA]</scope>
    <source>
        <strain evidence="1">BV-YZ2020</strain>
    </source>
</reference>
<comment type="caution">
    <text evidence="1">The sequence shown here is derived from an EMBL/GenBank/DDBJ whole genome shotgun (WGS) entry which is preliminary data.</text>
</comment>
<gene>
    <name evidence="1" type="ORF">L6164_006185</name>
</gene>
<name>A0ACB9PV37_BAUVA</name>
<organism evidence="1 2">
    <name type="scientific">Bauhinia variegata</name>
    <name type="common">Purple orchid tree</name>
    <name type="synonym">Phanera variegata</name>
    <dbReference type="NCBI Taxonomy" id="167791"/>
    <lineage>
        <taxon>Eukaryota</taxon>
        <taxon>Viridiplantae</taxon>
        <taxon>Streptophyta</taxon>
        <taxon>Embryophyta</taxon>
        <taxon>Tracheophyta</taxon>
        <taxon>Spermatophyta</taxon>
        <taxon>Magnoliopsida</taxon>
        <taxon>eudicotyledons</taxon>
        <taxon>Gunneridae</taxon>
        <taxon>Pentapetalae</taxon>
        <taxon>rosids</taxon>
        <taxon>fabids</taxon>
        <taxon>Fabales</taxon>
        <taxon>Fabaceae</taxon>
        <taxon>Cercidoideae</taxon>
        <taxon>Cercideae</taxon>
        <taxon>Bauhiniinae</taxon>
        <taxon>Bauhinia</taxon>
    </lineage>
</organism>
<dbReference type="Proteomes" id="UP000828941">
    <property type="component" value="Chromosome 3"/>
</dbReference>
<keyword evidence="2" id="KW-1185">Reference proteome</keyword>
<accession>A0ACB9PV37</accession>
<protein>
    <submittedName>
        <fullName evidence="1">Uncharacterized protein</fullName>
    </submittedName>
</protein>
<sequence>MDETGRKKKFREPPSVPFLWEVKPGVPKKDFTPEVSAVTQIPKIPLKLTASVPFVWEEEPGKPIPNFSISSMPVASPPPNPEIGLTDAASSSGYPVACSYGNEDESSSDDHGSYGDGYETMSLETFSFETDESFSSVPSLLANCLAPTAKISAAIPLQENSLSEHSRGWLETPSSPGSETVSSTSSYAKGSSSLVGASFLERLFPLLPPNSGFLVKAECSENRSTPLQQKCKDFDHEDDVSVLVKRPPTLGEMIMMSRRRSYRRKAIQMRKWDPPRGITTNKAFGCCIFGISSQMIEGLQRKYFPRLKLV</sequence>